<evidence type="ECO:0000256" key="14">
    <source>
        <dbReference type="ARBA" id="ARBA00045242"/>
    </source>
</evidence>
<dbReference type="InterPro" id="IPR000152">
    <property type="entry name" value="EGF-type_Asp/Asn_hydroxyl_site"/>
</dbReference>
<dbReference type="SMART" id="SM00181">
    <property type="entry name" value="EGF"/>
    <property type="match status" value="6"/>
</dbReference>
<dbReference type="InterPro" id="IPR018097">
    <property type="entry name" value="EGF_Ca-bd_CS"/>
</dbReference>
<proteinExistence type="predicted"/>
<evidence type="ECO:0000256" key="5">
    <source>
        <dbReference type="ARBA" id="ARBA00022692"/>
    </source>
</evidence>
<keyword evidence="4" id="KW-0597">Phosphoprotein</keyword>
<evidence type="ECO:0000256" key="2">
    <source>
        <dbReference type="ARBA" id="ARBA00019822"/>
    </source>
</evidence>
<dbReference type="SMART" id="SM00179">
    <property type="entry name" value="EGF_CA"/>
    <property type="match status" value="4"/>
</dbReference>
<dbReference type="Pfam" id="PF07645">
    <property type="entry name" value="EGF_CA"/>
    <property type="match status" value="2"/>
</dbReference>
<dbReference type="InterPro" id="IPR016187">
    <property type="entry name" value="CTDL_fold"/>
</dbReference>
<evidence type="ECO:0000256" key="15">
    <source>
        <dbReference type="ARBA" id="ARBA00046453"/>
    </source>
</evidence>
<keyword evidence="7" id="KW-0430">Lectin</keyword>
<comment type="caution">
    <text evidence="22">The sequence shown here is derived from an EMBL/GenBank/DDBJ whole genome shotgun (WGS) entry which is preliminary data.</text>
</comment>
<comment type="function">
    <text evidence="14">Endothelial cell receptor that plays a critical role in regulating several physiological processes including hemostasis, coagulation, fibrinolysis, inflammation, and angiogenesis. Acts as a cofactor for thrombin activation of protein C/PROC on the surface of vascular endothelial cells leading to initiation of the activated protein C anticoagulant pathway. Also accelerates the activation of the plasma carboxypeptidase B2/CPB2, which catalyzes removal of C-terminal basic amino acids from its substrates including kinins or anaphylatoxins leading to fibrinolysis inhibition. Plays critical protective roles in changing the cleavage specificity of protease-activated receptor 1/PAR1, inhibiting endothelial cell permeability and inflammation. Suppresses inflammation distinctly from its anticoagulant cofactor activity by sequestering HMGB1 thereby preventing it from engaging cellular receptors such as RAGE and contributing to the inflammatory response.</text>
</comment>
<dbReference type="InterPro" id="IPR001881">
    <property type="entry name" value="EGF-like_Ca-bd_dom"/>
</dbReference>
<feature type="non-terminal residue" evidence="22">
    <location>
        <position position="543"/>
    </location>
</feature>
<keyword evidence="3 16" id="KW-0245">EGF-like domain</keyword>
<dbReference type="GO" id="GO:0004888">
    <property type="term" value="F:transmembrane signaling receptor activity"/>
    <property type="evidence" value="ECO:0007669"/>
    <property type="project" value="InterPro"/>
</dbReference>
<evidence type="ECO:0000256" key="13">
    <source>
        <dbReference type="ARBA" id="ARBA00023180"/>
    </source>
</evidence>
<keyword evidence="13" id="KW-0325">Glycoprotein</keyword>
<dbReference type="Pfam" id="PF00059">
    <property type="entry name" value="Lectin_C"/>
    <property type="match status" value="1"/>
</dbReference>
<dbReference type="Pfam" id="PF09064">
    <property type="entry name" value="EGF_Tme5"/>
    <property type="match status" value="1"/>
</dbReference>
<evidence type="ECO:0000256" key="17">
    <source>
        <dbReference type="SAM" id="MobiDB-lite"/>
    </source>
</evidence>
<keyword evidence="9" id="KW-0654">Proteoglycan</keyword>
<dbReference type="InterPro" id="IPR016186">
    <property type="entry name" value="C-type_lectin-like/link_sf"/>
</dbReference>
<evidence type="ECO:0000256" key="18">
    <source>
        <dbReference type="SAM" id="Phobius"/>
    </source>
</evidence>
<evidence type="ECO:0000256" key="6">
    <source>
        <dbReference type="ARBA" id="ARBA00022729"/>
    </source>
</evidence>
<feature type="domain" description="EGF-like" evidence="20">
    <location>
        <begin position="417"/>
        <end position="454"/>
    </location>
</feature>
<dbReference type="AlphaFoldDB" id="A0A7K9HV65"/>
<dbReference type="Gene3D" id="3.10.100.10">
    <property type="entry name" value="Mannose-Binding Protein A, subunit A"/>
    <property type="match status" value="1"/>
</dbReference>
<evidence type="ECO:0000256" key="4">
    <source>
        <dbReference type="ARBA" id="ARBA00022553"/>
    </source>
</evidence>
<dbReference type="GO" id="GO:0030246">
    <property type="term" value="F:carbohydrate binding"/>
    <property type="evidence" value="ECO:0007669"/>
    <property type="project" value="UniProtKB-KW"/>
</dbReference>
<dbReference type="SMART" id="SM00034">
    <property type="entry name" value="CLECT"/>
    <property type="match status" value="1"/>
</dbReference>
<dbReference type="InterPro" id="IPR015149">
    <property type="entry name" value="Tme5_EGF-like"/>
</dbReference>
<dbReference type="OrthoDB" id="4062651at2759"/>
<dbReference type="InterPro" id="IPR051505">
    <property type="entry name" value="C-type_lectin_domain"/>
</dbReference>
<dbReference type="PROSITE" id="PS01186">
    <property type="entry name" value="EGF_2"/>
    <property type="match status" value="2"/>
</dbReference>
<dbReference type="Pfam" id="PF25444">
    <property type="entry name" value="THBD"/>
    <property type="match status" value="1"/>
</dbReference>
<keyword evidence="5 18" id="KW-0812">Transmembrane</keyword>
<evidence type="ECO:0000259" key="21">
    <source>
        <dbReference type="PROSITE" id="PS50041"/>
    </source>
</evidence>
<name>A0A7K9HV65_9PICI</name>
<evidence type="ECO:0000256" key="8">
    <source>
        <dbReference type="ARBA" id="ARBA00022737"/>
    </source>
</evidence>
<dbReference type="PROSITE" id="PS50041">
    <property type="entry name" value="C_TYPE_LECTIN_2"/>
    <property type="match status" value="1"/>
</dbReference>
<dbReference type="GO" id="GO:0016020">
    <property type="term" value="C:membrane"/>
    <property type="evidence" value="ECO:0007669"/>
    <property type="project" value="UniProtKB-SubCell"/>
</dbReference>
<feature type="signal peptide" evidence="19">
    <location>
        <begin position="1"/>
        <end position="20"/>
    </location>
</feature>
<dbReference type="InterPro" id="IPR049883">
    <property type="entry name" value="NOTCH1_EGF-like"/>
</dbReference>
<evidence type="ECO:0000313" key="23">
    <source>
        <dbReference type="Proteomes" id="UP000534107"/>
    </source>
</evidence>
<evidence type="ECO:0000313" key="22">
    <source>
        <dbReference type="EMBL" id="NXH16835.1"/>
    </source>
</evidence>
<comment type="subcellular location">
    <subcellularLocation>
        <location evidence="1">Membrane</location>
        <topology evidence="1">Single-pass type I membrane protein</topology>
    </subcellularLocation>
</comment>
<dbReference type="EMBL" id="VWZO01012338">
    <property type="protein sequence ID" value="NXH16835.1"/>
    <property type="molecule type" value="Genomic_DNA"/>
</dbReference>
<dbReference type="InterPro" id="IPR001304">
    <property type="entry name" value="C-type_lectin-like"/>
</dbReference>
<organism evidence="22 23">
    <name type="scientific">Bucco capensis</name>
    <name type="common">collared puffbird</name>
    <dbReference type="NCBI Taxonomy" id="135168"/>
    <lineage>
        <taxon>Eukaryota</taxon>
        <taxon>Metazoa</taxon>
        <taxon>Chordata</taxon>
        <taxon>Craniata</taxon>
        <taxon>Vertebrata</taxon>
        <taxon>Euteleostomi</taxon>
        <taxon>Archelosauria</taxon>
        <taxon>Archosauria</taxon>
        <taxon>Dinosauria</taxon>
        <taxon>Saurischia</taxon>
        <taxon>Theropoda</taxon>
        <taxon>Coelurosauria</taxon>
        <taxon>Aves</taxon>
        <taxon>Neognathae</taxon>
        <taxon>Neoaves</taxon>
        <taxon>Telluraves</taxon>
        <taxon>Coraciimorphae</taxon>
        <taxon>Piciformes</taxon>
        <taxon>Bucconidae</taxon>
        <taxon>Bucco</taxon>
    </lineage>
</organism>
<accession>A0A7K9HV65</accession>
<dbReference type="Proteomes" id="UP000534107">
    <property type="component" value="Unassembled WGS sequence"/>
</dbReference>
<evidence type="ECO:0000256" key="16">
    <source>
        <dbReference type="PROSITE-ProRule" id="PRU00076"/>
    </source>
</evidence>
<evidence type="ECO:0000259" key="20">
    <source>
        <dbReference type="PROSITE" id="PS50026"/>
    </source>
</evidence>
<dbReference type="Gene3D" id="2.10.25.10">
    <property type="entry name" value="Laminin"/>
    <property type="match status" value="6"/>
</dbReference>
<dbReference type="InterPro" id="IPR057350">
    <property type="entry name" value="THBD"/>
</dbReference>
<evidence type="ECO:0000256" key="1">
    <source>
        <dbReference type="ARBA" id="ARBA00004479"/>
    </source>
</evidence>
<dbReference type="SUPFAM" id="SSF57184">
    <property type="entry name" value="Growth factor receptor domain"/>
    <property type="match status" value="2"/>
</dbReference>
<evidence type="ECO:0000256" key="9">
    <source>
        <dbReference type="ARBA" id="ARBA00022974"/>
    </source>
</evidence>
<evidence type="ECO:0000256" key="7">
    <source>
        <dbReference type="ARBA" id="ARBA00022734"/>
    </source>
</evidence>
<reference evidence="22 23" key="1">
    <citation type="submission" date="2019-09" db="EMBL/GenBank/DDBJ databases">
        <title>Bird 10,000 Genomes (B10K) Project - Family phase.</title>
        <authorList>
            <person name="Zhang G."/>
        </authorList>
    </citation>
    <scope>NUCLEOTIDE SEQUENCE [LARGE SCALE GENOMIC DNA]</scope>
    <source>
        <strain evidence="22">B10K-DU-001-16</strain>
        <tissue evidence="22">Muscle</tissue>
    </source>
</reference>
<dbReference type="PROSITE" id="PS50026">
    <property type="entry name" value="EGF_3"/>
    <property type="match status" value="1"/>
</dbReference>
<dbReference type="FunFam" id="2.10.25.10:FF:000874">
    <property type="entry name" value="Thrombomodulin"/>
    <property type="match status" value="1"/>
</dbReference>
<sequence>MRRLPLPLPLLLAGLGLGLGGEPEPAAPSGAQCLEHDCFGIFWATRPFGEASEVCERGGGHLMTVRSTVAEEAIGLLLQNRSGKLWLGLRLPLSCTEPAQRLRGFQWVTGDRRTDYANWVPSGRRCGEQCVTVSRDLRWEEQRCEEPADGFLCEYNYGGSCPRLPPTEGLLITYTTPFGARGGDFMALPPRSTAIIPAMGLELRCDEEREGGGLRWGHDAPGAWPCRLANGGCEGTCGEDDGRPHCSCPDGKVLGPDGRGCSSPCAGAPCQHYCVVDGNTFLCMCESGYRLAADGYSCEDDDDCAVLPKLCEQVCINTEGGFECHCYRGYEMLDGRCRPISHCYEAHCEQRCEDVPDGYRCGCFTGYTIDPQNPTHCVLHCNRSQCPAKCDVYTQSCECPEGFVLDTDADSGQVCVDIDECNMNFCEQNCTNHPGGYECHCHSGYQLLNQNDCIKILEEDGEVPYSGDFGPTPQTPTPSRTPPKAEHLHPGALVGIAVGALSVALALLALGYHLAKKHCRPPATMDYKCSGPHEKEMGLQPVT</sequence>
<dbReference type="PANTHER" id="PTHR14789:SF9">
    <property type="entry name" value="THROMBOMODULIN"/>
    <property type="match status" value="1"/>
</dbReference>
<comment type="caution">
    <text evidence="16">Lacks conserved residue(s) required for the propagation of feature annotation.</text>
</comment>
<evidence type="ECO:0000256" key="10">
    <source>
        <dbReference type="ARBA" id="ARBA00022989"/>
    </source>
</evidence>
<keyword evidence="23" id="KW-1185">Reference proteome</keyword>
<evidence type="ECO:0000256" key="12">
    <source>
        <dbReference type="ARBA" id="ARBA00023157"/>
    </source>
</evidence>
<evidence type="ECO:0000256" key="19">
    <source>
        <dbReference type="SAM" id="SignalP"/>
    </source>
</evidence>
<keyword evidence="10 18" id="KW-1133">Transmembrane helix</keyword>
<keyword evidence="6 19" id="KW-0732">Signal</keyword>
<feature type="non-terminal residue" evidence="22">
    <location>
        <position position="1"/>
    </location>
</feature>
<comment type="subunit">
    <text evidence="15">Interacts with ITGAL, ITGAM and ITGB2. Interacts with thrombin/F2; this interaction switches the specificity of thrombin from a procoagulant to an anticoagulant and antifibrinolytic protease. Interacts with ANGP1 and ANGP2; these interactions significantly inhibit the generation of activated PC and TAFIa/CPB2 by the thrombin/thrombomodulin complex. Interacts with PF4; this interaction enhances generation of activated protein C. Interacts with HMGB1; this interaction inhibits HMGB1 inflammatory activity.</text>
</comment>
<evidence type="ECO:0000256" key="11">
    <source>
        <dbReference type="ARBA" id="ARBA00023136"/>
    </source>
</evidence>
<evidence type="ECO:0000256" key="3">
    <source>
        <dbReference type="ARBA" id="ARBA00022536"/>
    </source>
</evidence>
<dbReference type="InterPro" id="IPR000742">
    <property type="entry name" value="EGF"/>
</dbReference>
<feature type="transmembrane region" description="Helical" evidence="18">
    <location>
        <begin position="492"/>
        <end position="515"/>
    </location>
</feature>
<dbReference type="InterPro" id="IPR009030">
    <property type="entry name" value="Growth_fac_rcpt_cys_sf"/>
</dbReference>
<feature type="region of interest" description="Disordered" evidence="17">
    <location>
        <begin position="464"/>
        <end position="487"/>
    </location>
</feature>
<dbReference type="PROSITE" id="PS01187">
    <property type="entry name" value="EGF_CA"/>
    <property type="match status" value="2"/>
</dbReference>
<dbReference type="PANTHER" id="PTHR14789">
    <property type="entry name" value="CHONDROLECTIN VARIANT CHODLFDELTAE"/>
    <property type="match status" value="1"/>
</dbReference>
<dbReference type="PROSITE" id="PS00010">
    <property type="entry name" value="ASX_HYDROXYL"/>
    <property type="match status" value="2"/>
</dbReference>
<gene>
    <name evidence="22" type="primary">Thbd</name>
    <name evidence="22" type="ORF">BUCCAP_R05347</name>
</gene>
<feature type="domain" description="C-type lectin" evidence="21">
    <location>
        <begin position="34"/>
        <end position="146"/>
    </location>
</feature>
<dbReference type="GO" id="GO:0050772">
    <property type="term" value="P:positive regulation of axonogenesis"/>
    <property type="evidence" value="ECO:0007669"/>
    <property type="project" value="TreeGrafter"/>
</dbReference>
<feature type="chain" id="PRO_5029639650" description="Thrombomodulin" evidence="19">
    <location>
        <begin position="21"/>
        <end position="543"/>
    </location>
</feature>
<dbReference type="GO" id="GO:0005509">
    <property type="term" value="F:calcium ion binding"/>
    <property type="evidence" value="ECO:0007669"/>
    <property type="project" value="InterPro"/>
</dbReference>
<dbReference type="PRINTS" id="PR00907">
    <property type="entry name" value="THRMBOMODULN"/>
</dbReference>
<dbReference type="GO" id="GO:0005737">
    <property type="term" value="C:cytoplasm"/>
    <property type="evidence" value="ECO:0007669"/>
    <property type="project" value="TreeGrafter"/>
</dbReference>
<dbReference type="PIRSF" id="PIRSF001775">
    <property type="entry name" value="CD93/CD141"/>
    <property type="match status" value="1"/>
</dbReference>
<keyword evidence="8" id="KW-0677">Repeat</keyword>
<keyword evidence="12" id="KW-1015">Disulfide bond</keyword>
<keyword evidence="11 18" id="KW-0472">Membrane</keyword>
<dbReference type="SUPFAM" id="SSF56436">
    <property type="entry name" value="C-type lectin-like"/>
    <property type="match status" value="1"/>
</dbReference>
<protein>
    <recommendedName>
        <fullName evidence="2">Thrombomodulin</fullName>
    </recommendedName>
</protein>